<dbReference type="PROSITE" id="PS01047">
    <property type="entry name" value="HMA_1"/>
    <property type="match status" value="1"/>
</dbReference>
<organism evidence="3 4">
    <name type="scientific">Candidatus Blautia merdavium</name>
    <dbReference type="NCBI Taxonomy" id="2838494"/>
    <lineage>
        <taxon>Bacteria</taxon>
        <taxon>Bacillati</taxon>
        <taxon>Bacillota</taxon>
        <taxon>Clostridia</taxon>
        <taxon>Lachnospirales</taxon>
        <taxon>Lachnospiraceae</taxon>
        <taxon>Blautia</taxon>
    </lineage>
</organism>
<dbReference type="InterPro" id="IPR036163">
    <property type="entry name" value="HMA_dom_sf"/>
</dbReference>
<dbReference type="InterPro" id="IPR006121">
    <property type="entry name" value="HMA_dom"/>
</dbReference>
<protein>
    <submittedName>
        <fullName evidence="3">Cation transporter</fullName>
    </submittedName>
</protein>
<reference evidence="3" key="2">
    <citation type="submission" date="2021-04" db="EMBL/GenBank/DDBJ databases">
        <authorList>
            <person name="Gilroy R."/>
        </authorList>
    </citation>
    <scope>NUCLEOTIDE SEQUENCE</scope>
    <source>
        <strain evidence="3">ChiBcec2-3848</strain>
    </source>
</reference>
<dbReference type="PROSITE" id="PS50846">
    <property type="entry name" value="HMA_2"/>
    <property type="match status" value="1"/>
</dbReference>
<accession>A0A9D2PQ90</accession>
<evidence type="ECO:0000256" key="1">
    <source>
        <dbReference type="ARBA" id="ARBA00022723"/>
    </source>
</evidence>
<dbReference type="InterPro" id="IPR017969">
    <property type="entry name" value="Heavy-metal-associated_CS"/>
</dbReference>
<dbReference type="Pfam" id="PF00403">
    <property type="entry name" value="HMA"/>
    <property type="match status" value="1"/>
</dbReference>
<dbReference type="EMBL" id="DWVZ01000171">
    <property type="protein sequence ID" value="HJC64433.1"/>
    <property type="molecule type" value="Genomic_DNA"/>
</dbReference>
<dbReference type="GO" id="GO:0046872">
    <property type="term" value="F:metal ion binding"/>
    <property type="evidence" value="ECO:0007669"/>
    <property type="project" value="UniProtKB-KW"/>
</dbReference>
<keyword evidence="1" id="KW-0479">Metal-binding</keyword>
<feature type="domain" description="HMA" evidence="2">
    <location>
        <begin position="52"/>
        <end position="116"/>
    </location>
</feature>
<reference evidence="3" key="1">
    <citation type="journal article" date="2021" name="PeerJ">
        <title>Extensive microbial diversity within the chicken gut microbiome revealed by metagenomics and culture.</title>
        <authorList>
            <person name="Gilroy R."/>
            <person name="Ravi A."/>
            <person name="Getino M."/>
            <person name="Pursley I."/>
            <person name="Horton D.L."/>
            <person name="Alikhan N.F."/>
            <person name="Baker D."/>
            <person name="Gharbi K."/>
            <person name="Hall N."/>
            <person name="Watson M."/>
            <person name="Adriaenssens E.M."/>
            <person name="Foster-Nyarko E."/>
            <person name="Jarju S."/>
            <person name="Secka A."/>
            <person name="Antonio M."/>
            <person name="Oren A."/>
            <person name="Chaudhuri R.R."/>
            <person name="La Ragione R."/>
            <person name="Hildebrand F."/>
            <person name="Pallen M.J."/>
        </authorList>
    </citation>
    <scope>NUCLEOTIDE SEQUENCE</scope>
    <source>
        <strain evidence="3">ChiBcec2-3848</strain>
    </source>
</reference>
<name>A0A9D2PQ90_9FIRM</name>
<dbReference type="CDD" id="cd00371">
    <property type="entry name" value="HMA"/>
    <property type="match status" value="1"/>
</dbReference>
<sequence length="125" mass="13460">MENAIILVILVIVLILGVKGSVKHFRGEGGCCGGGSKPVKAKKKTLKNPKIGEKVIQIEGMHCDHCRQSVTSALNRLDGVAAKVNLDQKCAVVSFDREVSDRALTKAVEDAGFHVISIHEKQKNS</sequence>
<dbReference type="AlphaFoldDB" id="A0A9D2PQ90"/>
<evidence type="ECO:0000259" key="2">
    <source>
        <dbReference type="PROSITE" id="PS50846"/>
    </source>
</evidence>
<evidence type="ECO:0000313" key="4">
    <source>
        <dbReference type="Proteomes" id="UP000823886"/>
    </source>
</evidence>
<proteinExistence type="predicted"/>
<dbReference type="Gene3D" id="3.30.70.100">
    <property type="match status" value="1"/>
</dbReference>
<dbReference type="FunFam" id="3.30.70.100:FF:000001">
    <property type="entry name" value="ATPase copper transporting beta"/>
    <property type="match status" value="1"/>
</dbReference>
<dbReference type="Proteomes" id="UP000823886">
    <property type="component" value="Unassembled WGS sequence"/>
</dbReference>
<comment type="caution">
    <text evidence="3">The sequence shown here is derived from an EMBL/GenBank/DDBJ whole genome shotgun (WGS) entry which is preliminary data.</text>
</comment>
<gene>
    <name evidence="3" type="ORF">H9753_12590</name>
</gene>
<dbReference type="SUPFAM" id="SSF55008">
    <property type="entry name" value="HMA, heavy metal-associated domain"/>
    <property type="match status" value="1"/>
</dbReference>
<evidence type="ECO:0000313" key="3">
    <source>
        <dbReference type="EMBL" id="HJC64433.1"/>
    </source>
</evidence>